<protein>
    <submittedName>
        <fullName evidence="2">Uncharacterized protein</fullName>
    </submittedName>
</protein>
<dbReference type="Proteomes" id="UP000053573">
    <property type="component" value="Unassembled WGS sequence"/>
</dbReference>
<sequence length="84" mass="9368">MSSCWHLRLLMLYYIFTLGVTLIVISNPQTSSSSPWSLLLSSSPISGLRRAILYGPFAVLICTLLLKFIVLDHIQGEWTSGQLV</sequence>
<keyword evidence="3" id="KW-1185">Reference proteome</keyword>
<evidence type="ECO:0000313" key="3">
    <source>
        <dbReference type="Proteomes" id="UP000053573"/>
    </source>
</evidence>
<gene>
    <name evidence="2" type="ORF">EMPG_17205</name>
</gene>
<dbReference type="EMBL" id="LDEV01002851">
    <property type="protein sequence ID" value="KLJ07310.1"/>
    <property type="molecule type" value="Genomic_DNA"/>
</dbReference>
<evidence type="ECO:0000313" key="2">
    <source>
        <dbReference type="EMBL" id="KLJ07310.1"/>
    </source>
</evidence>
<reference evidence="3" key="1">
    <citation type="journal article" date="2015" name="PLoS Genet.">
        <title>The dynamic genome and transcriptome of the human fungal pathogen Blastomyces and close relative Emmonsia.</title>
        <authorList>
            <person name="Munoz J.F."/>
            <person name="Gauthier G.M."/>
            <person name="Desjardins C.A."/>
            <person name="Gallo J.E."/>
            <person name="Holder J."/>
            <person name="Sullivan T.D."/>
            <person name="Marty A.J."/>
            <person name="Carmen J.C."/>
            <person name="Chen Z."/>
            <person name="Ding L."/>
            <person name="Gujja S."/>
            <person name="Magrini V."/>
            <person name="Misas E."/>
            <person name="Mitreva M."/>
            <person name="Priest M."/>
            <person name="Saif S."/>
            <person name="Whiston E.A."/>
            <person name="Young S."/>
            <person name="Zeng Q."/>
            <person name="Goldman W.E."/>
            <person name="Mardis E.R."/>
            <person name="Taylor J.W."/>
            <person name="McEwen J.G."/>
            <person name="Clay O.K."/>
            <person name="Klein B.S."/>
            <person name="Cuomo C.A."/>
        </authorList>
    </citation>
    <scope>NUCLEOTIDE SEQUENCE [LARGE SCALE GENOMIC DNA]</scope>
    <source>
        <strain evidence="3">UAMH 139</strain>
    </source>
</reference>
<feature type="transmembrane region" description="Helical" evidence="1">
    <location>
        <begin position="12"/>
        <end position="31"/>
    </location>
</feature>
<accession>A0A0H1B7G9</accession>
<keyword evidence="1" id="KW-1133">Transmembrane helix</keyword>
<organism evidence="2 3">
    <name type="scientific">Blastomyces silverae</name>
    <dbReference type="NCBI Taxonomy" id="2060906"/>
    <lineage>
        <taxon>Eukaryota</taxon>
        <taxon>Fungi</taxon>
        <taxon>Dikarya</taxon>
        <taxon>Ascomycota</taxon>
        <taxon>Pezizomycotina</taxon>
        <taxon>Eurotiomycetes</taxon>
        <taxon>Eurotiomycetidae</taxon>
        <taxon>Onygenales</taxon>
        <taxon>Ajellomycetaceae</taxon>
        <taxon>Blastomyces</taxon>
    </lineage>
</organism>
<dbReference type="AlphaFoldDB" id="A0A0H1B7G9"/>
<name>A0A0H1B7G9_9EURO</name>
<keyword evidence="1" id="KW-0812">Transmembrane</keyword>
<evidence type="ECO:0000256" key="1">
    <source>
        <dbReference type="SAM" id="Phobius"/>
    </source>
</evidence>
<proteinExistence type="predicted"/>
<feature type="transmembrane region" description="Helical" evidence="1">
    <location>
        <begin position="51"/>
        <end position="70"/>
    </location>
</feature>
<comment type="caution">
    <text evidence="2">The sequence shown here is derived from an EMBL/GenBank/DDBJ whole genome shotgun (WGS) entry which is preliminary data.</text>
</comment>
<keyword evidence="1" id="KW-0472">Membrane</keyword>